<comment type="caution">
    <text evidence="2">Lacks conserved residue(s) required for the propagation of feature annotation.</text>
</comment>
<protein>
    <submittedName>
        <fullName evidence="4">Neuropilin-2-like isoform X1</fullName>
    </submittedName>
</protein>
<dbReference type="Proteomes" id="UP001279410">
    <property type="component" value="Unassembled WGS sequence"/>
</dbReference>
<reference evidence="4" key="1">
    <citation type="submission" date="2022-08" db="EMBL/GenBank/DDBJ databases">
        <title>Genome sequencing of akame (Lates japonicus).</title>
        <authorList>
            <person name="Hashiguchi Y."/>
            <person name="Takahashi H."/>
        </authorList>
    </citation>
    <scope>NUCLEOTIDE SEQUENCE</scope>
    <source>
        <strain evidence="4">Kochi</strain>
    </source>
</reference>
<dbReference type="SUPFAM" id="SSF49854">
    <property type="entry name" value="Spermadhesin, CUB domain"/>
    <property type="match status" value="1"/>
</dbReference>
<dbReference type="EMBL" id="BRZM01000036">
    <property type="protein sequence ID" value="GLD59106.1"/>
    <property type="molecule type" value="Genomic_DNA"/>
</dbReference>
<evidence type="ECO:0000313" key="5">
    <source>
        <dbReference type="Proteomes" id="UP001279410"/>
    </source>
</evidence>
<accession>A0AAD3MSY9</accession>
<feature type="disulfide bond" evidence="2">
    <location>
        <begin position="32"/>
        <end position="59"/>
    </location>
</feature>
<keyword evidence="5" id="KW-1185">Reference proteome</keyword>
<feature type="domain" description="CUB" evidence="3">
    <location>
        <begin position="32"/>
        <end position="83"/>
    </location>
</feature>
<dbReference type="Pfam" id="PF00431">
    <property type="entry name" value="CUB"/>
    <property type="match status" value="1"/>
</dbReference>
<evidence type="ECO:0000256" key="2">
    <source>
        <dbReference type="PROSITE-ProRule" id="PRU00059"/>
    </source>
</evidence>
<dbReference type="CDD" id="cd00041">
    <property type="entry name" value="CUB"/>
    <property type="match status" value="1"/>
</dbReference>
<sequence>MVLDKAPAYAVGFMEPLTELVTDRRGYSSESCGGYLDASDAGYITTPGYPLEYPPHQNCRWVITAPEPSQRTSPQLLHFEIEN</sequence>
<dbReference type="InterPro" id="IPR000859">
    <property type="entry name" value="CUB_dom"/>
</dbReference>
<name>A0AAD3MSY9_LATJO</name>
<dbReference type="InterPro" id="IPR035914">
    <property type="entry name" value="Sperma_CUB_dom_sf"/>
</dbReference>
<comment type="caution">
    <text evidence="4">The sequence shown here is derived from an EMBL/GenBank/DDBJ whole genome shotgun (WGS) entry which is preliminary data.</text>
</comment>
<evidence type="ECO:0000256" key="1">
    <source>
        <dbReference type="ARBA" id="ARBA00023157"/>
    </source>
</evidence>
<dbReference type="PROSITE" id="PS01180">
    <property type="entry name" value="CUB"/>
    <property type="match status" value="1"/>
</dbReference>
<keyword evidence="1 2" id="KW-1015">Disulfide bond</keyword>
<dbReference type="AlphaFoldDB" id="A0AAD3MSY9"/>
<organism evidence="4 5">
    <name type="scientific">Lates japonicus</name>
    <name type="common">Japanese lates</name>
    <dbReference type="NCBI Taxonomy" id="270547"/>
    <lineage>
        <taxon>Eukaryota</taxon>
        <taxon>Metazoa</taxon>
        <taxon>Chordata</taxon>
        <taxon>Craniata</taxon>
        <taxon>Vertebrata</taxon>
        <taxon>Euteleostomi</taxon>
        <taxon>Actinopterygii</taxon>
        <taxon>Neopterygii</taxon>
        <taxon>Teleostei</taxon>
        <taxon>Neoteleostei</taxon>
        <taxon>Acanthomorphata</taxon>
        <taxon>Carangaria</taxon>
        <taxon>Carangaria incertae sedis</taxon>
        <taxon>Centropomidae</taxon>
        <taxon>Lates</taxon>
    </lineage>
</organism>
<gene>
    <name evidence="4" type="ORF">AKAME5_001114400</name>
</gene>
<proteinExistence type="predicted"/>
<dbReference type="Gene3D" id="2.60.120.290">
    <property type="entry name" value="Spermadhesin, CUB domain"/>
    <property type="match status" value="1"/>
</dbReference>
<evidence type="ECO:0000259" key="3">
    <source>
        <dbReference type="PROSITE" id="PS01180"/>
    </source>
</evidence>
<evidence type="ECO:0000313" key="4">
    <source>
        <dbReference type="EMBL" id="GLD59106.1"/>
    </source>
</evidence>